<evidence type="ECO:0000313" key="2">
    <source>
        <dbReference type="Proteomes" id="UP000253250"/>
    </source>
</evidence>
<evidence type="ECO:0000313" key="1">
    <source>
        <dbReference type="EMBL" id="RCN55991.1"/>
    </source>
</evidence>
<dbReference type="Proteomes" id="UP000253250">
    <property type="component" value="Unassembled WGS sequence"/>
</dbReference>
<comment type="caution">
    <text evidence="1">The sequence shown here is derived from an EMBL/GenBank/DDBJ whole genome shotgun (WGS) entry which is preliminary data.</text>
</comment>
<dbReference type="AlphaFoldDB" id="A0A1C2G331"/>
<sequence>MRCLDRDGAVAVSPRRLMQAHHDRGPTALVGRGLWVRNGMARSWHSLAGRRRPLCAPHDARSAGRRPSSGHGWAHYRKQLLIAGGTAGPDPGVRVKSRASRILGPNLARLVGDGQAVGGHGPMCAATFVDRARFLGTDWQAARHRSRAHARLYTAPRGLRRAWAPKRMWVYPLPEKARPTCHRHARIPTDPARR</sequence>
<name>A0A1C2G331_9GAMM</name>
<proteinExistence type="predicted"/>
<dbReference type="EMBL" id="PSYR01000002">
    <property type="protein sequence ID" value="RCN55991.1"/>
    <property type="molecule type" value="Genomic_DNA"/>
</dbReference>
<gene>
    <name evidence="1" type="ORF">C4900_08865</name>
</gene>
<keyword evidence="2" id="KW-1185">Reference proteome</keyword>
<reference evidence="1 2" key="1">
    <citation type="submission" date="2018-02" db="EMBL/GenBank/DDBJ databases">
        <title>Insights into the biology of acidophilic members of the Acidiferrobacteraceae family derived from comparative genomic analyses.</title>
        <authorList>
            <person name="Issotta F."/>
            <person name="Thyssen C."/>
            <person name="Mena C."/>
            <person name="Moya A."/>
            <person name="Bellenberg S."/>
            <person name="Sproer C."/>
            <person name="Covarrubias P.C."/>
            <person name="Sand W."/>
            <person name="Quatrini R."/>
            <person name="Vera M."/>
        </authorList>
    </citation>
    <scope>NUCLEOTIDE SEQUENCE [LARGE SCALE GENOMIC DNA]</scope>
    <source>
        <strain evidence="2">m-1</strain>
    </source>
</reference>
<organism evidence="1 2">
    <name type="scientific">Acidiferrobacter thiooxydans</name>
    <dbReference type="NCBI Taxonomy" id="163359"/>
    <lineage>
        <taxon>Bacteria</taxon>
        <taxon>Pseudomonadati</taxon>
        <taxon>Pseudomonadota</taxon>
        <taxon>Gammaproteobacteria</taxon>
        <taxon>Acidiferrobacterales</taxon>
        <taxon>Acidiferrobacteraceae</taxon>
        <taxon>Acidiferrobacter</taxon>
    </lineage>
</organism>
<protein>
    <submittedName>
        <fullName evidence="1">Uncharacterized protein</fullName>
    </submittedName>
</protein>
<accession>A0A1C2G331</accession>